<dbReference type="GO" id="GO:0008270">
    <property type="term" value="F:zinc ion binding"/>
    <property type="evidence" value="ECO:0007669"/>
    <property type="project" value="InterPro"/>
</dbReference>
<dbReference type="SMART" id="SM00066">
    <property type="entry name" value="GAL4"/>
    <property type="match status" value="1"/>
</dbReference>
<feature type="domain" description="Zn(2)-C6 fungal-type" evidence="1">
    <location>
        <begin position="16"/>
        <end position="46"/>
    </location>
</feature>
<organism evidence="2 3">
    <name type="scientific">Debaryomyces hansenii (strain ATCC 36239 / CBS 767 / BCRC 21394 / JCM 1990 / NBRC 0083 / IGC 2968)</name>
    <name type="common">Yeast</name>
    <name type="synonym">Torulaspora hansenii</name>
    <dbReference type="NCBI Taxonomy" id="284592"/>
    <lineage>
        <taxon>Eukaryota</taxon>
        <taxon>Fungi</taxon>
        <taxon>Dikarya</taxon>
        <taxon>Ascomycota</taxon>
        <taxon>Saccharomycotina</taxon>
        <taxon>Pichiomycetes</taxon>
        <taxon>Debaryomycetaceae</taxon>
        <taxon>Debaryomyces</taxon>
    </lineage>
</organism>
<dbReference type="InParanoid" id="Q6BZ56"/>
<dbReference type="InterPro" id="IPR053157">
    <property type="entry name" value="Sterol_Uptake_Regulator"/>
</dbReference>
<evidence type="ECO:0000313" key="3">
    <source>
        <dbReference type="Proteomes" id="UP000000599"/>
    </source>
</evidence>
<dbReference type="InterPro" id="IPR001138">
    <property type="entry name" value="Zn2Cys6_DnaBD"/>
</dbReference>
<dbReference type="RefSeq" id="XP_456513.2">
    <property type="nucleotide sequence ID" value="XM_456513.1"/>
</dbReference>
<dbReference type="PANTHER" id="PTHR47784">
    <property type="entry name" value="STEROL UPTAKE CONTROL PROTEIN 2"/>
    <property type="match status" value="1"/>
</dbReference>
<dbReference type="Pfam" id="PF00172">
    <property type="entry name" value="Zn_clus"/>
    <property type="match status" value="1"/>
</dbReference>
<dbReference type="PROSITE" id="PS00463">
    <property type="entry name" value="ZN2_CY6_FUNGAL_1"/>
    <property type="match status" value="1"/>
</dbReference>
<dbReference type="OrthoDB" id="3546279at2759"/>
<dbReference type="HOGENOM" id="CLU_034207_0_0_1"/>
<dbReference type="EMBL" id="CR382133">
    <property type="protein sequence ID" value="CAG84468.2"/>
    <property type="molecule type" value="Genomic_DNA"/>
</dbReference>
<dbReference type="Gene3D" id="4.10.240.10">
    <property type="entry name" value="Zn(2)-C6 fungal-type DNA-binding domain"/>
    <property type="match status" value="1"/>
</dbReference>
<accession>Q6BZ56</accession>
<dbReference type="SUPFAM" id="SSF57701">
    <property type="entry name" value="Zn2/Cys6 DNA-binding domain"/>
    <property type="match status" value="1"/>
</dbReference>
<gene>
    <name evidence="2" type="ordered locus">DEHA2A04400g</name>
</gene>
<dbReference type="PROSITE" id="PS50048">
    <property type="entry name" value="ZN2_CY6_FUNGAL_2"/>
    <property type="match status" value="1"/>
</dbReference>
<dbReference type="OMA" id="MINDIRE"/>
<keyword evidence="3" id="KW-1185">Reference proteome</keyword>
<protein>
    <submittedName>
        <fullName evidence="2">DEHA2A04400p</fullName>
    </submittedName>
</protein>
<reference evidence="2 3" key="1">
    <citation type="journal article" date="2004" name="Nature">
        <title>Genome evolution in yeasts.</title>
        <authorList>
            <consortium name="Genolevures"/>
            <person name="Dujon B."/>
            <person name="Sherman D."/>
            <person name="Fischer G."/>
            <person name="Durrens P."/>
            <person name="Casaregola S."/>
            <person name="Lafontaine I."/>
            <person name="de Montigny J."/>
            <person name="Marck C."/>
            <person name="Neuveglise C."/>
            <person name="Talla E."/>
            <person name="Goffard N."/>
            <person name="Frangeul L."/>
            <person name="Aigle M."/>
            <person name="Anthouard V."/>
            <person name="Babour A."/>
            <person name="Barbe V."/>
            <person name="Barnay S."/>
            <person name="Blanchin S."/>
            <person name="Beckerich J.M."/>
            <person name="Beyne E."/>
            <person name="Bleykasten C."/>
            <person name="Boisrame A."/>
            <person name="Boyer J."/>
            <person name="Cattolico L."/>
            <person name="Confanioleri F."/>
            <person name="de Daruvar A."/>
            <person name="Despons L."/>
            <person name="Fabre E."/>
            <person name="Fairhead C."/>
            <person name="Ferry-Dumazet H."/>
            <person name="Groppi A."/>
            <person name="Hantraye F."/>
            <person name="Hennequin C."/>
            <person name="Jauniaux N."/>
            <person name="Joyet P."/>
            <person name="Kachouri R."/>
            <person name="Kerrest A."/>
            <person name="Koszul R."/>
            <person name="Lemaire M."/>
            <person name="Lesur I."/>
            <person name="Ma L."/>
            <person name="Muller H."/>
            <person name="Nicaud J.M."/>
            <person name="Nikolski M."/>
            <person name="Oztas S."/>
            <person name="Ozier-Kalogeropoulos O."/>
            <person name="Pellenz S."/>
            <person name="Potier S."/>
            <person name="Richard G.F."/>
            <person name="Straub M.L."/>
            <person name="Suleau A."/>
            <person name="Swennene D."/>
            <person name="Tekaia F."/>
            <person name="Wesolowski-Louvel M."/>
            <person name="Westhof E."/>
            <person name="Wirth B."/>
            <person name="Zeniou-Meyer M."/>
            <person name="Zivanovic I."/>
            <person name="Bolotin-Fukuhara M."/>
            <person name="Thierry A."/>
            <person name="Bouchier C."/>
            <person name="Caudron B."/>
            <person name="Scarpelli C."/>
            <person name="Gaillardin C."/>
            <person name="Weissenbach J."/>
            <person name="Wincker P."/>
            <person name="Souciet J.L."/>
        </authorList>
    </citation>
    <scope>NUCLEOTIDE SEQUENCE [LARGE SCALE GENOMIC DNA]</scope>
    <source>
        <strain evidence="3">ATCC 36239 / CBS 767 / BCRC 21394 / JCM 1990 / NBRC 0083 / IGC 2968</strain>
    </source>
</reference>
<dbReference type="eggNOG" id="ENOG502R6NR">
    <property type="taxonomic scope" value="Eukaryota"/>
</dbReference>
<dbReference type="InterPro" id="IPR036864">
    <property type="entry name" value="Zn2-C6_fun-type_DNA-bd_sf"/>
</dbReference>
<sequence length="485" mass="56167">MSVTSKANMITRSRKGCLSCKKLKIKCNEAKPSCEYCESTKRQCQYPDMEIMQTNFGVDSRRTRRRRNDDKNLMREMRLNATTKLLQINLLELQLLKFFHEQCTQFFSFCGVDKNIEYVWSHSVPTIFSQSSLVRNAIYSFSALTLWPFYNIDESLCLDKISKLLKYDEAVLSGQNGIASGIINKGISVDVTDSLTQASLFEVTTEYFISTLRENQLAITRHYEGPDIELRTFGSINEAAELTITSILIFSYMCLHPDGVLPIVVFNDDTQVDFISLSKNIGSIMASARGTLVDTKFGGLFARHSKYRNTNVPRDRYRITRILFDKLDEYFYDVSHTVEIDSISALEYETLKVTIDALNNCLYQADVCNFPIAMFSWILFVSDQYYGLVKNKQPFATKILFVYACLNLIFDFAFIRSRSSFTKFAHWYKEHMDPDEFDQNLYHVAIDHEHQFTVDNFSTIRDFDPVSFSDNLDNVLNKDDIYEWL</sequence>
<evidence type="ECO:0000259" key="1">
    <source>
        <dbReference type="PROSITE" id="PS50048"/>
    </source>
</evidence>
<dbReference type="CDD" id="cd00067">
    <property type="entry name" value="GAL4"/>
    <property type="match status" value="1"/>
</dbReference>
<evidence type="ECO:0000313" key="2">
    <source>
        <dbReference type="EMBL" id="CAG84468.2"/>
    </source>
</evidence>
<dbReference type="GeneID" id="2899684"/>
<proteinExistence type="predicted"/>
<dbReference type="PANTHER" id="PTHR47784:SF5">
    <property type="entry name" value="STEROL UPTAKE CONTROL PROTEIN 2"/>
    <property type="match status" value="1"/>
</dbReference>
<dbReference type="AlphaFoldDB" id="Q6BZ56"/>
<dbReference type="VEuPathDB" id="FungiDB:DEHA2A04400g"/>
<dbReference type="Proteomes" id="UP000000599">
    <property type="component" value="Chromosome A"/>
</dbReference>
<dbReference type="GO" id="GO:0001228">
    <property type="term" value="F:DNA-binding transcription activator activity, RNA polymerase II-specific"/>
    <property type="evidence" value="ECO:0007669"/>
    <property type="project" value="TreeGrafter"/>
</dbReference>
<name>Q6BZ56_DEBHA</name>
<dbReference type="KEGG" id="dha:DEHA2A04400g"/>